<proteinExistence type="predicted"/>
<evidence type="ECO:0000313" key="4">
    <source>
        <dbReference type="Proteomes" id="UP000288216"/>
    </source>
</evidence>
<reference evidence="3 4" key="1">
    <citation type="journal article" date="2018" name="Nat. Ecol. Evol.">
        <title>Shark genomes provide insights into elasmobranch evolution and the origin of vertebrates.</title>
        <authorList>
            <person name="Hara Y"/>
            <person name="Yamaguchi K"/>
            <person name="Onimaru K"/>
            <person name="Kadota M"/>
            <person name="Koyanagi M"/>
            <person name="Keeley SD"/>
            <person name="Tatsumi K"/>
            <person name="Tanaka K"/>
            <person name="Motone F"/>
            <person name="Kageyama Y"/>
            <person name="Nozu R"/>
            <person name="Adachi N"/>
            <person name="Nishimura O"/>
            <person name="Nakagawa R"/>
            <person name="Tanegashima C"/>
            <person name="Kiyatake I"/>
            <person name="Matsumoto R"/>
            <person name="Murakumo K"/>
            <person name="Nishida K"/>
            <person name="Terakita A"/>
            <person name="Kuratani S"/>
            <person name="Sato K"/>
            <person name="Hyodo S Kuraku.S."/>
        </authorList>
    </citation>
    <scope>NUCLEOTIDE SEQUENCE [LARGE SCALE GENOMIC DNA]</scope>
</reference>
<protein>
    <submittedName>
        <fullName evidence="3">Uncharacterized protein</fullName>
    </submittedName>
</protein>
<sequence>WCSRALPAFITVLAVLVLLLILLHIWICKGGRSGKWDNKRQNEIFSLSETTQRQGRKERQTGELHETQTQRLHEGALRVSAINMLSSCPDNC</sequence>
<dbReference type="AlphaFoldDB" id="A0A401Q6T2"/>
<feature type="region of interest" description="Disordered" evidence="1">
    <location>
        <begin position="48"/>
        <end position="69"/>
    </location>
</feature>
<evidence type="ECO:0000313" key="3">
    <source>
        <dbReference type="EMBL" id="GCB81080.1"/>
    </source>
</evidence>
<feature type="non-terminal residue" evidence="3">
    <location>
        <position position="1"/>
    </location>
</feature>
<keyword evidence="2" id="KW-1133">Transmembrane helix</keyword>
<dbReference type="EMBL" id="BFAA01022578">
    <property type="protein sequence ID" value="GCB81080.1"/>
    <property type="molecule type" value="Genomic_DNA"/>
</dbReference>
<keyword evidence="4" id="KW-1185">Reference proteome</keyword>
<evidence type="ECO:0000256" key="2">
    <source>
        <dbReference type="SAM" id="Phobius"/>
    </source>
</evidence>
<accession>A0A401Q6T2</accession>
<evidence type="ECO:0000256" key="1">
    <source>
        <dbReference type="SAM" id="MobiDB-lite"/>
    </source>
</evidence>
<keyword evidence="2" id="KW-0812">Transmembrane</keyword>
<organism evidence="3 4">
    <name type="scientific">Scyliorhinus torazame</name>
    <name type="common">Cloudy catshark</name>
    <name type="synonym">Catulus torazame</name>
    <dbReference type="NCBI Taxonomy" id="75743"/>
    <lineage>
        <taxon>Eukaryota</taxon>
        <taxon>Metazoa</taxon>
        <taxon>Chordata</taxon>
        <taxon>Craniata</taxon>
        <taxon>Vertebrata</taxon>
        <taxon>Chondrichthyes</taxon>
        <taxon>Elasmobranchii</taxon>
        <taxon>Galeomorphii</taxon>
        <taxon>Galeoidea</taxon>
        <taxon>Carcharhiniformes</taxon>
        <taxon>Scyliorhinidae</taxon>
        <taxon>Scyliorhinus</taxon>
    </lineage>
</organism>
<feature type="transmembrane region" description="Helical" evidence="2">
    <location>
        <begin position="6"/>
        <end position="27"/>
    </location>
</feature>
<comment type="caution">
    <text evidence="3">The sequence shown here is derived from an EMBL/GenBank/DDBJ whole genome shotgun (WGS) entry which is preliminary data.</text>
</comment>
<feature type="compositionally biased region" description="Basic and acidic residues" evidence="1">
    <location>
        <begin position="55"/>
        <end position="69"/>
    </location>
</feature>
<keyword evidence="2" id="KW-0472">Membrane</keyword>
<name>A0A401Q6T2_SCYTO</name>
<gene>
    <name evidence="3" type="ORF">scyTo_0022456</name>
</gene>
<dbReference type="Proteomes" id="UP000288216">
    <property type="component" value="Unassembled WGS sequence"/>
</dbReference>